<dbReference type="GO" id="GO:0000027">
    <property type="term" value="P:ribosomal large subunit assembly"/>
    <property type="evidence" value="ECO:0007669"/>
    <property type="project" value="UniProtKB-UniRule"/>
</dbReference>
<dbReference type="GO" id="GO:0006364">
    <property type="term" value="P:rRNA processing"/>
    <property type="evidence" value="ECO:0007669"/>
    <property type="project" value="TreeGrafter"/>
</dbReference>
<evidence type="ECO:0000256" key="6">
    <source>
        <dbReference type="SAM" id="MobiDB-lite"/>
    </source>
</evidence>
<dbReference type="GO" id="GO:0005654">
    <property type="term" value="C:nucleoplasm"/>
    <property type="evidence" value="ECO:0007669"/>
    <property type="project" value="UniProtKB-SubCell"/>
</dbReference>
<organism evidence="7">
    <name type="scientific">Babesia bovis</name>
    <dbReference type="NCBI Taxonomy" id="5865"/>
    <lineage>
        <taxon>Eukaryota</taxon>
        <taxon>Sar</taxon>
        <taxon>Alveolata</taxon>
        <taxon>Apicomplexa</taxon>
        <taxon>Aconoidasida</taxon>
        <taxon>Piroplasmida</taxon>
        <taxon>Babesiidae</taxon>
        <taxon>Babesia</taxon>
    </lineage>
</organism>
<feature type="compositionally biased region" description="Basic residues" evidence="6">
    <location>
        <begin position="230"/>
        <end position="246"/>
    </location>
</feature>
<evidence type="ECO:0000256" key="2">
    <source>
        <dbReference type="ARBA" id="ARBA00018339"/>
    </source>
</evidence>
<comment type="similarity">
    <text evidence="1 5">Belongs to the NOP53 family.</text>
</comment>
<protein>
    <recommendedName>
        <fullName evidence="2 5">Ribosome biogenesis protein NOP53</fullName>
    </recommendedName>
</protein>
<gene>
    <name evidence="7" type="primary">BBOV_III006160</name>
</gene>
<dbReference type="VEuPathDB" id="PiroplasmaDB:BBOV_III006160"/>
<dbReference type="GO" id="GO:0008097">
    <property type="term" value="F:5S rRNA binding"/>
    <property type="evidence" value="ECO:0007669"/>
    <property type="project" value="TreeGrafter"/>
</dbReference>
<dbReference type="Pfam" id="PF07767">
    <property type="entry name" value="Nop53"/>
    <property type="match status" value="1"/>
</dbReference>
<keyword evidence="4 5" id="KW-0539">Nucleus</keyword>
<evidence type="ECO:0000256" key="4">
    <source>
        <dbReference type="ARBA" id="ARBA00023242"/>
    </source>
</evidence>
<comment type="subcellular location">
    <subcellularLocation>
        <location evidence="5">Nucleus</location>
        <location evidence="5">Nucleolus</location>
    </subcellularLocation>
    <subcellularLocation>
        <location evidence="5">Nucleus</location>
        <location evidence="5">Nucleoplasm</location>
    </subcellularLocation>
</comment>
<reference evidence="7" key="1">
    <citation type="journal article" date="2014" name="BMC Genomics">
        <title>The Babesia bovis gene and promoter model: an update from full-length EST analysis.</title>
        <authorList>
            <person name="Yamagishi J."/>
            <person name="Wakaguri H."/>
            <person name="Yokoyama N."/>
            <person name="Yamashita R."/>
            <person name="Suzuki Y."/>
            <person name="Xuan X."/>
            <person name="Igarashi I."/>
        </authorList>
    </citation>
    <scope>NUCLEOTIDE SEQUENCE</scope>
    <source>
        <strain evidence="7">Texas</strain>
    </source>
</reference>
<dbReference type="PANTHER" id="PTHR14211">
    <property type="entry name" value="GLIOMA SUPPRESSOR CANDIDATE REGION GENE 2"/>
    <property type="match status" value="1"/>
</dbReference>
<accession>S6B6Z5</accession>
<dbReference type="EMBL" id="AK441022">
    <property type="protein sequence ID" value="BAN64816.1"/>
    <property type="molecule type" value="mRNA"/>
</dbReference>
<comment type="function">
    <text evidence="5">May play a role in ribosome biogenesis.</text>
</comment>
<dbReference type="PANTHER" id="PTHR14211:SF7">
    <property type="entry name" value="RIBOSOME BIOGENESIS PROTEIN NOP53"/>
    <property type="match status" value="1"/>
</dbReference>
<proteinExistence type="evidence at transcript level"/>
<dbReference type="InterPro" id="IPR011687">
    <property type="entry name" value="Nop53/GLTSCR2"/>
</dbReference>
<evidence type="ECO:0000256" key="3">
    <source>
        <dbReference type="ARBA" id="ARBA00022517"/>
    </source>
</evidence>
<dbReference type="AlphaFoldDB" id="S6B6Z5"/>
<evidence type="ECO:0000256" key="5">
    <source>
        <dbReference type="PIRNR" id="PIRNR017302"/>
    </source>
</evidence>
<dbReference type="GO" id="GO:0005730">
    <property type="term" value="C:nucleolus"/>
    <property type="evidence" value="ECO:0007669"/>
    <property type="project" value="UniProtKB-SubCell"/>
</dbReference>
<keyword evidence="3 5" id="KW-0690">Ribosome biogenesis</keyword>
<evidence type="ECO:0000313" key="7">
    <source>
        <dbReference type="EMBL" id="BAN64816.1"/>
    </source>
</evidence>
<name>S6B6Z5_BABBO</name>
<dbReference type="PIRSF" id="PIRSF017302">
    <property type="entry name" value="Gltscr2"/>
    <property type="match status" value="1"/>
</dbReference>
<sequence length="394" mass="44429">MAPKKKWKRIDVSSVQESLFESNIAQNVAKGGLSEAMVIDTIGEAPSRRLAKKIKSQRHGDPIASRGTVERARLQKLVSRLKSERARMDIDDKAPKGNERVIDDIWGDNAEPAVMLRPSMPTLAKVIPAVAAPHSGQSYNPSPEAREELINKAYESLPQEEDISDEPLTDMIRECLPNVDVDNLTFRQKQVLGNLIIQDKLDESSIMEALAAADQEDVSEEEMDNTATANKRRVTTKKTRTKRNREKLHKASIAQALMRKRIKRLVHDIDHFKGIKGDSDPLEIEEAKKERLRKYLHDLVKGRIAPKFGNKVYRVDPPEVPLSDEVTSSLRQLASPSEASVRCVVDSIYRRGLVPAPPVIDEEYRSKARSKLLRRTRKFKGKLLHGTTYISHTV</sequence>
<feature type="region of interest" description="Disordered" evidence="6">
    <location>
        <begin position="217"/>
        <end position="246"/>
    </location>
</feature>
<evidence type="ECO:0000256" key="1">
    <source>
        <dbReference type="ARBA" id="ARBA00008838"/>
    </source>
</evidence>